<dbReference type="GO" id="GO:0005886">
    <property type="term" value="C:plasma membrane"/>
    <property type="evidence" value="ECO:0007669"/>
    <property type="project" value="InterPro"/>
</dbReference>
<accession>A0A923KUU6</accession>
<reference evidence="8" key="1">
    <citation type="submission" date="2020-08" db="EMBL/GenBank/DDBJ databases">
        <title>Novel species isolated from subtropical streams in China.</title>
        <authorList>
            <person name="Lu H."/>
        </authorList>
    </citation>
    <scope>NUCLEOTIDE SEQUENCE</scope>
    <source>
        <strain evidence="8">LX22W</strain>
    </source>
</reference>
<proteinExistence type="predicted"/>
<evidence type="ECO:0000256" key="2">
    <source>
        <dbReference type="ARBA" id="ARBA00022692"/>
    </source>
</evidence>
<evidence type="ECO:0000256" key="3">
    <source>
        <dbReference type="ARBA" id="ARBA00022989"/>
    </source>
</evidence>
<gene>
    <name evidence="8" type="ORF">H8K36_14290</name>
</gene>
<evidence type="ECO:0000313" key="9">
    <source>
        <dbReference type="Proteomes" id="UP000627446"/>
    </source>
</evidence>
<organism evidence="8 9">
    <name type="scientific">Undibacterium nitidum</name>
    <dbReference type="NCBI Taxonomy" id="2762298"/>
    <lineage>
        <taxon>Bacteria</taxon>
        <taxon>Pseudomonadati</taxon>
        <taxon>Pseudomonadota</taxon>
        <taxon>Betaproteobacteria</taxon>
        <taxon>Burkholderiales</taxon>
        <taxon>Oxalobacteraceae</taxon>
        <taxon>Undibacterium</taxon>
    </lineage>
</organism>
<dbReference type="PANTHER" id="PTHR36985:SF1">
    <property type="entry name" value="TRANSLOCATION AND ASSEMBLY MODULE SUBUNIT TAMB"/>
    <property type="match status" value="1"/>
</dbReference>
<feature type="region of interest" description="Disordered" evidence="5">
    <location>
        <begin position="343"/>
        <end position="363"/>
    </location>
</feature>
<dbReference type="RefSeq" id="WP_186917181.1">
    <property type="nucleotide sequence ID" value="NZ_JACOFZ010000006.1"/>
</dbReference>
<feature type="compositionally biased region" description="Basic and acidic residues" evidence="5">
    <location>
        <begin position="347"/>
        <end position="357"/>
    </location>
</feature>
<comment type="subcellular location">
    <subcellularLocation>
        <location evidence="1">Membrane</location>
        <topology evidence="1">Single-pass membrane protein</topology>
    </subcellularLocation>
</comment>
<keyword evidence="3 6" id="KW-1133">Transmembrane helix</keyword>
<dbReference type="EMBL" id="JACOFZ010000006">
    <property type="protein sequence ID" value="MBC3882557.1"/>
    <property type="molecule type" value="Genomic_DNA"/>
</dbReference>
<evidence type="ECO:0000256" key="6">
    <source>
        <dbReference type="SAM" id="Phobius"/>
    </source>
</evidence>
<name>A0A923KUU6_9BURK</name>
<comment type="caution">
    <text evidence="8">The sequence shown here is derived from an EMBL/GenBank/DDBJ whole genome shotgun (WGS) entry which is preliminary data.</text>
</comment>
<sequence length="1431" mass="156442">MTSSTPSKDSDSGEKITPLKTRPSLVKRLSKRCAWLILFAFVLVVLFVAWLFQTTSGTRFALGMVQELSLHRLQFKEIDGRLADKLKLAEFQYQDSTETIVLSGLELEWKPWHLWRGQLELTSVNASKLRISSKPSHTPVAAPKSLQLPLPIHIQQAALGQLLVNEVAADGKEILLFKLHALTASGTTSAQDMRLQLKAKSQWGNFDADAKMQNQSPFNIQGRLNYSGQANPDIPVVSAVLDVSGSLLDLDLKADIEQVLSGSSQGQKLEGARGNVHLQLLPFASRPLKLAKIDLNNFDPSHLNASAPTALLDVQLDVHDDDEQSALNTKTSAVLATNKNQKVVKPKSNDAKNKVESKPQQSANAENYFAVKGKLVVRNTRAKSFDQHGVPFKAAQATLNWRQDRIQLSDLQLQMLSGSFVGDAQLELKEHALPVLDAHLKASEIDLLHFDSRLRHTQIKGELQIQTKRERFIDFQVQASDARNRLDGKASFEFNAAGNNGSLHVEKIELQADQSLFAGSGDINFEGQKPFQLQGKLTQFNPAMWSTLPSGKLDSEIKINGTLSPKTNLQLQLSQLDGEFATHKLAGQTKLNWIEDQLLNVENLDLQWGKNSLLASGLVGKNDNELNWVLKAQDLSPFSSLLGLPISGKANVDGKVGGVFGALTTRLDAQLENFAMKQWRLADASLKLVSGAGKQGALSVDLQAKQMQTAVINLNASGTDGLPLEKKRTWAEVLRFQLSGNRDAHHFDLQTQFDKTHRTELRGDGGLDLSELATANWKGMFKHFKLVGFSGSQTRSEVVDLQMLAPMNVEFSRSKVSFGSGKFGGAVGKLNVDQLEWTPVSMQAKGSADEVRLMELLNMWKIQTALAGDLRLGLKWDLQLKGSAQGRIELQRQSGDLLLTDADGAGQVMPLGLTEVQASVQAGGLLPGTDAERVRIDFSAQGKRLGQWRANLNTELRQKDEKWTLDSEAPVSGELHATMPELQWLASQLSSEFGLKGSMNLDAKIAGKMGKPTYQAKVEGKGLELAVASEGLLFPNGELRAELTEKTVKLQQLHFSNKINFIPKIEQTRDLNWMGQEGEFFASGEINWVENSGAIGMQWKKFPLLQRKDRWLVMSGDAKITQADRVWSLIGKLGADAAYFKLPKMPPPSLSSDVIVNQPIKLDPEQSDLEADKKGFKTKLDLQIDMGPRFVFVGRGLNTALTGTMRMRMNDNGSLQASGSIATNGGQYEGYGQQLEIERGILKFQGSPSNPSLNVRALRKGLLVEAGVEVTGNVANPQVRLVSEPNVPDNDKISWLILGREADQLGVNDASLLLTAAGAIFGSDGSGNIPKDLARGLGFDEFSIGPAENGGSSKLPSQTIAGETTVGSVTNDNVLTIGWRMKPGLVLSIERGMSDASSALKASWQLGRRVRLVARAGTDVSLDVKYSFSFN</sequence>
<feature type="domain" description="Translocation and assembly module TamB C-terminal" evidence="7">
    <location>
        <begin position="1075"/>
        <end position="1430"/>
    </location>
</feature>
<keyword evidence="4 6" id="KW-0472">Membrane</keyword>
<dbReference type="GO" id="GO:0009306">
    <property type="term" value="P:protein secretion"/>
    <property type="evidence" value="ECO:0007669"/>
    <property type="project" value="InterPro"/>
</dbReference>
<dbReference type="PANTHER" id="PTHR36985">
    <property type="entry name" value="TRANSLOCATION AND ASSEMBLY MODULE SUBUNIT TAMB"/>
    <property type="match status" value="1"/>
</dbReference>
<feature type="transmembrane region" description="Helical" evidence="6">
    <location>
        <begin position="33"/>
        <end position="52"/>
    </location>
</feature>
<keyword evidence="9" id="KW-1185">Reference proteome</keyword>
<evidence type="ECO:0000259" key="7">
    <source>
        <dbReference type="Pfam" id="PF04357"/>
    </source>
</evidence>
<dbReference type="InterPro" id="IPR007452">
    <property type="entry name" value="TamB_C"/>
</dbReference>
<dbReference type="Proteomes" id="UP000627446">
    <property type="component" value="Unassembled WGS sequence"/>
</dbReference>
<evidence type="ECO:0000256" key="1">
    <source>
        <dbReference type="ARBA" id="ARBA00004167"/>
    </source>
</evidence>
<evidence type="ECO:0000313" key="8">
    <source>
        <dbReference type="EMBL" id="MBC3882557.1"/>
    </source>
</evidence>
<dbReference type="Pfam" id="PF04357">
    <property type="entry name" value="TamB"/>
    <property type="match status" value="1"/>
</dbReference>
<evidence type="ECO:0000256" key="5">
    <source>
        <dbReference type="SAM" id="MobiDB-lite"/>
    </source>
</evidence>
<protein>
    <submittedName>
        <fullName evidence="8">Translocation/assembly module TamB domain-containing protein</fullName>
    </submittedName>
</protein>
<dbReference type="GO" id="GO:0097347">
    <property type="term" value="C:TAM protein secretion complex"/>
    <property type="evidence" value="ECO:0007669"/>
    <property type="project" value="TreeGrafter"/>
</dbReference>
<keyword evidence="2 6" id="KW-0812">Transmembrane</keyword>
<evidence type="ECO:0000256" key="4">
    <source>
        <dbReference type="ARBA" id="ARBA00023136"/>
    </source>
</evidence>